<evidence type="ECO:0000256" key="10">
    <source>
        <dbReference type="SAM" id="Coils"/>
    </source>
</evidence>
<dbReference type="FunFam" id="3.30.565.10:FF:000010">
    <property type="entry name" value="Sensor histidine kinase RcsC"/>
    <property type="match status" value="1"/>
</dbReference>
<evidence type="ECO:0000259" key="11">
    <source>
        <dbReference type="PROSITE" id="PS50109"/>
    </source>
</evidence>
<dbReference type="SMART" id="SM00388">
    <property type="entry name" value="HisKA"/>
    <property type="match status" value="1"/>
</dbReference>
<dbReference type="CDD" id="cd00082">
    <property type="entry name" value="HisKA"/>
    <property type="match status" value="1"/>
</dbReference>
<dbReference type="InterPro" id="IPR004358">
    <property type="entry name" value="Sig_transdc_His_kin-like_C"/>
</dbReference>
<dbReference type="GO" id="GO:0005886">
    <property type="term" value="C:plasma membrane"/>
    <property type="evidence" value="ECO:0007669"/>
    <property type="project" value="TreeGrafter"/>
</dbReference>
<dbReference type="PROSITE" id="PS50113">
    <property type="entry name" value="PAC"/>
    <property type="match status" value="2"/>
</dbReference>
<dbReference type="InterPro" id="IPR036097">
    <property type="entry name" value="HisK_dim/P_sf"/>
</dbReference>
<evidence type="ECO:0000256" key="8">
    <source>
        <dbReference type="ARBA" id="ARBA00074306"/>
    </source>
</evidence>
<dbReference type="Gene3D" id="3.30.450.40">
    <property type="match status" value="1"/>
</dbReference>
<accession>A0AAW9PR51</accession>
<dbReference type="RefSeq" id="WP_330482759.1">
    <property type="nucleotide sequence ID" value="NZ_JAZBJZ010000016.1"/>
</dbReference>
<dbReference type="InterPro" id="IPR001610">
    <property type="entry name" value="PAC"/>
</dbReference>
<comment type="catalytic activity">
    <reaction evidence="1">
        <text>ATP + protein L-histidine = ADP + protein N-phospho-L-histidine.</text>
        <dbReference type="EC" id="2.7.13.3"/>
    </reaction>
</comment>
<evidence type="ECO:0000313" key="14">
    <source>
        <dbReference type="EMBL" id="MEE3716332.1"/>
    </source>
</evidence>
<dbReference type="SUPFAM" id="SSF47384">
    <property type="entry name" value="Homodimeric domain of signal transducing histidine kinase"/>
    <property type="match status" value="1"/>
</dbReference>
<feature type="coiled-coil region" evidence="10">
    <location>
        <begin position="692"/>
        <end position="719"/>
    </location>
</feature>
<dbReference type="SMART" id="SM00091">
    <property type="entry name" value="PAS"/>
    <property type="match status" value="3"/>
</dbReference>
<dbReference type="GO" id="GO:0000155">
    <property type="term" value="F:phosphorelay sensor kinase activity"/>
    <property type="evidence" value="ECO:0007669"/>
    <property type="project" value="InterPro"/>
</dbReference>
<evidence type="ECO:0000256" key="6">
    <source>
        <dbReference type="ARBA" id="ARBA00022777"/>
    </source>
</evidence>
<dbReference type="CDD" id="cd00156">
    <property type="entry name" value="REC"/>
    <property type="match status" value="1"/>
</dbReference>
<evidence type="ECO:0000256" key="4">
    <source>
        <dbReference type="ARBA" id="ARBA00022553"/>
    </source>
</evidence>
<sequence length="1103" mass="123251">MSEPLHVLIVEDAEDDALLTLRELRRGGFNVVYERVETAEALRVALVSQPWDAVLSDYNLPGFNAPMALQIVKQSQPNLPFIVISGTIGEASAVELMKSGAHDYLMKGNLTRLPEMVRREVREAQMRLERRQAAIELEQTQERLQLAIEGSGIGLWDWSVQTGAMTINQRWAEMLGYTLEELEPIGIDTWQHNAHPEDLQKLSIDLESHFRQETKIYERELRMRHKSDAWFWILCKGKVVDWDAEGKPLRMIGTHLDINDRKQAELRLALQNSILERIAKAEPLPDILDALALATEDQTEGGLCSILFCDREGKLHYGAAPHLPEEYNQNIEGIAIGEGIGPCVTAAFRKEPVIIPDIATAQLSQDYKDLALAHGLRACWSVPVFASDGSVLATFAVQYRELHHPQERELKAIALVTNLVKIAIEQELATQALEQLNQELEDRVAQRTAALQQSEASLREAQLIAHLGSWELDVQTRKITWTAEIFRIFGLDPNSPEPTYEALLGYFPTDDRNRFIHLIDRAIQLGEPSETDLQIIRADGSLGYIFAKAEVIWNQDAQVTRLFGITMDISDRKAIQEALKRSEERSRATLLALPDLVYRVNRKGQYIDFLVSPQGRNLVEPQQVIGKYLPEVLPYDIAESQCSLIQQALATQTVQIQEQQVQLDGKQIYEEVRVAPCGNDEVVFFIRDISDRKQAEAQLQQTNQELARATRLKDEFLANMSHELRTPLNAILGMTEGLEDGVFGSVSDRQLKAFKTIERSGNHLLELITDILDVAKIESGKIELECAPIDITPLCQSSLTFIKQQALKKNIQIESRLPPNLPELYVDERRIRQVLINLLSNAVKFTPENGRITLEVTRITSSPIEKESGSALRLAKEKRAFLQIAVIDTGIGISPENIKKLFQPFIQIDSALNRKYDGTGLGLALVKRLVELHGGEVGLTSEVGVGSCFTIALPCVASATSSLKPEAQTELRTESSQLEPKASPLILLVDDNEANVITVSGYLEAKGYRIISAKNGKESIALAQSEDPDLILMDIQMPEMDGLEAIQQIRQVPNLANKPIVALTALAMAGDRERCIEAGATEYLAKPIRMKELSQTIQTLLAQ</sequence>
<dbReference type="EMBL" id="JAZBJZ010000016">
    <property type="protein sequence ID" value="MEE3716332.1"/>
    <property type="molecule type" value="Genomic_DNA"/>
</dbReference>
<dbReference type="PRINTS" id="PR00344">
    <property type="entry name" value="BCTRLSENSOR"/>
</dbReference>
<dbReference type="Gene3D" id="3.30.450.20">
    <property type="entry name" value="PAS domain"/>
    <property type="match status" value="3"/>
</dbReference>
<dbReference type="Gene3D" id="3.40.50.2300">
    <property type="match status" value="2"/>
</dbReference>
<keyword evidence="7" id="KW-0902">Two-component regulatory system</keyword>
<organism evidence="14 15">
    <name type="scientific">Tumidithrix elongata BACA0141</name>
    <dbReference type="NCBI Taxonomy" id="2716417"/>
    <lineage>
        <taxon>Bacteria</taxon>
        <taxon>Bacillati</taxon>
        <taxon>Cyanobacteriota</taxon>
        <taxon>Cyanophyceae</taxon>
        <taxon>Pseudanabaenales</taxon>
        <taxon>Pseudanabaenaceae</taxon>
        <taxon>Tumidithrix</taxon>
        <taxon>Tumidithrix elongata</taxon>
    </lineage>
</organism>
<dbReference type="InterPro" id="IPR000014">
    <property type="entry name" value="PAS"/>
</dbReference>
<dbReference type="InterPro" id="IPR035965">
    <property type="entry name" value="PAS-like_dom_sf"/>
</dbReference>
<feature type="coiled-coil region" evidence="10">
    <location>
        <begin position="419"/>
        <end position="457"/>
    </location>
</feature>
<keyword evidence="15" id="KW-1185">Reference proteome</keyword>
<feature type="modified residue" description="4-aspartylphosphate" evidence="9">
    <location>
        <position position="1034"/>
    </location>
</feature>
<dbReference type="InterPro" id="IPR003661">
    <property type="entry name" value="HisK_dim/P_dom"/>
</dbReference>
<evidence type="ECO:0000256" key="2">
    <source>
        <dbReference type="ARBA" id="ARBA00006402"/>
    </source>
</evidence>
<dbReference type="InterPro" id="IPR011006">
    <property type="entry name" value="CheY-like_superfamily"/>
</dbReference>
<dbReference type="InterPro" id="IPR029016">
    <property type="entry name" value="GAF-like_dom_sf"/>
</dbReference>
<dbReference type="SUPFAM" id="SSF52172">
    <property type="entry name" value="CheY-like"/>
    <property type="match status" value="2"/>
</dbReference>
<dbReference type="PANTHER" id="PTHR43047:SF63">
    <property type="entry name" value="HISTIDINE KINASE"/>
    <property type="match status" value="1"/>
</dbReference>
<dbReference type="GO" id="GO:0009927">
    <property type="term" value="F:histidine phosphotransfer kinase activity"/>
    <property type="evidence" value="ECO:0007669"/>
    <property type="project" value="TreeGrafter"/>
</dbReference>
<protein>
    <recommendedName>
        <fullName evidence="8">Circadian input-output histidine kinase CikA</fullName>
        <ecNumber evidence="3">2.7.13.3</ecNumber>
    </recommendedName>
</protein>
<dbReference type="Pfam" id="PF08447">
    <property type="entry name" value="PAS_3"/>
    <property type="match status" value="2"/>
</dbReference>
<dbReference type="PROSITE" id="PS50110">
    <property type="entry name" value="RESPONSE_REGULATORY"/>
    <property type="match status" value="2"/>
</dbReference>
<evidence type="ECO:0000256" key="1">
    <source>
        <dbReference type="ARBA" id="ARBA00000085"/>
    </source>
</evidence>
<dbReference type="InterPro" id="IPR001789">
    <property type="entry name" value="Sig_transdc_resp-reg_receiver"/>
</dbReference>
<dbReference type="SMART" id="SM00448">
    <property type="entry name" value="REC"/>
    <property type="match status" value="2"/>
</dbReference>
<dbReference type="Pfam" id="PF00512">
    <property type="entry name" value="HisKA"/>
    <property type="match status" value="1"/>
</dbReference>
<evidence type="ECO:0000256" key="9">
    <source>
        <dbReference type="PROSITE-ProRule" id="PRU00169"/>
    </source>
</evidence>
<dbReference type="CDD" id="cd17546">
    <property type="entry name" value="REC_hyHK_CKI1_RcsC-like"/>
    <property type="match status" value="1"/>
</dbReference>
<dbReference type="Pfam" id="PF00072">
    <property type="entry name" value="Response_reg"/>
    <property type="match status" value="2"/>
</dbReference>
<comment type="similarity">
    <text evidence="2">In the N-terminal section; belongs to the phytochrome family.</text>
</comment>
<comment type="caution">
    <text evidence="14">The sequence shown here is derived from an EMBL/GenBank/DDBJ whole genome shotgun (WGS) entry which is preliminary data.</text>
</comment>
<proteinExistence type="inferred from homology"/>
<dbReference type="Proteomes" id="UP001333818">
    <property type="component" value="Unassembled WGS sequence"/>
</dbReference>
<dbReference type="InterPro" id="IPR013655">
    <property type="entry name" value="PAS_fold_3"/>
</dbReference>
<dbReference type="InterPro" id="IPR005467">
    <property type="entry name" value="His_kinase_dom"/>
</dbReference>
<keyword evidence="4 9" id="KW-0597">Phosphoprotein</keyword>
<evidence type="ECO:0000259" key="13">
    <source>
        <dbReference type="PROSITE" id="PS50113"/>
    </source>
</evidence>
<feature type="domain" description="Histidine kinase" evidence="11">
    <location>
        <begin position="719"/>
        <end position="957"/>
    </location>
</feature>
<keyword evidence="10" id="KW-0175">Coiled coil</keyword>
<dbReference type="Pfam" id="PF08448">
    <property type="entry name" value="PAS_4"/>
    <property type="match status" value="1"/>
</dbReference>
<dbReference type="PANTHER" id="PTHR43047">
    <property type="entry name" value="TWO-COMPONENT HISTIDINE PROTEIN KINASE"/>
    <property type="match status" value="1"/>
</dbReference>
<dbReference type="SMART" id="SM00086">
    <property type="entry name" value="PAC"/>
    <property type="match status" value="3"/>
</dbReference>
<keyword evidence="6" id="KW-0418">Kinase</keyword>
<dbReference type="CDD" id="cd00130">
    <property type="entry name" value="PAS"/>
    <property type="match status" value="2"/>
</dbReference>
<dbReference type="SUPFAM" id="SSF55781">
    <property type="entry name" value="GAF domain-like"/>
    <property type="match status" value="1"/>
</dbReference>
<dbReference type="AlphaFoldDB" id="A0AAW9PR51"/>
<feature type="domain" description="PAC" evidence="13">
    <location>
        <begin position="529"/>
        <end position="581"/>
    </location>
</feature>
<dbReference type="Gene3D" id="3.30.565.10">
    <property type="entry name" value="Histidine kinase-like ATPase, C-terminal domain"/>
    <property type="match status" value="1"/>
</dbReference>
<feature type="domain" description="PAC" evidence="13">
    <location>
        <begin position="217"/>
        <end position="270"/>
    </location>
</feature>
<dbReference type="Pfam" id="PF02518">
    <property type="entry name" value="HATPase_c"/>
    <property type="match status" value="1"/>
</dbReference>
<evidence type="ECO:0000259" key="12">
    <source>
        <dbReference type="PROSITE" id="PS50110"/>
    </source>
</evidence>
<dbReference type="InterPro" id="IPR000700">
    <property type="entry name" value="PAS-assoc_C"/>
</dbReference>
<dbReference type="CDD" id="cd16922">
    <property type="entry name" value="HATPase_EvgS-ArcB-TorS-like"/>
    <property type="match status" value="1"/>
</dbReference>
<dbReference type="FunFam" id="1.10.287.130:FF:000145">
    <property type="entry name" value="Sensory transduction histidine kinase"/>
    <property type="match status" value="1"/>
</dbReference>
<dbReference type="InterPro" id="IPR036890">
    <property type="entry name" value="HATPase_C_sf"/>
</dbReference>
<dbReference type="Pfam" id="PF13185">
    <property type="entry name" value="GAF_2"/>
    <property type="match status" value="1"/>
</dbReference>
<name>A0AAW9PR51_9CYAN</name>
<dbReference type="InterPro" id="IPR003018">
    <property type="entry name" value="GAF"/>
</dbReference>
<gene>
    <name evidence="14" type="ORF">V2H45_06205</name>
</gene>
<feature type="domain" description="Response regulatory" evidence="12">
    <location>
        <begin position="985"/>
        <end position="1101"/>
    </location>
</feature>
<keyword evidence="5" id="KW-0808">Transferase</keyword>
<evidence type="ECO:0000313" key="15">
    <source>
        <dbReference type="Proteomes" id="UP001333818"/>
    </source>
</evidence>
<dbReference type="SMART" id="SM00387">
    <property type="entry name" value="HATPase_c"/>
    <property type="match status" value="1"/>
</dbReference>
<reference evidence="14" key="1">
    <citation type="submission" date="2024-01" db="EMBL/GenBank/DDBJ databases">
        <title>Bank of Algae and Cyanobacteria of the Azores (BACA) strain genomes.</title>
        <authorList>
            <person name="Luz R."/>
            <person name="Cordeiro R."/>
            <person name="Fonseca A."/>
            <person name="Goncalves V."/>
        </authorList>
    </citation>
    <scope>NUCLEOTIDE SEQUENCE</scope>
    <source>
        <strain evidence="14">BACA0141</strain>
    </source>
</reference>
<dbReference type="InterPro" id="IPR013656">
    <property type="entry name" value="PAS_4"/>
</dbReference>
<evidence type="ECO:0000256" key="7">
    <source>
        <dbReference type="ARBA" id="ARBA00023012"/>
    </source>
</evidence>
<dbReference type="SUPFAM" id="SSF55874">
    <property type="entry name" value="ATPase domain of HSP90 chaperone/DNA topoisomerase II/histidine kinase"/>
    <property type="match status" value="1"/>
</dbReference>
<feature type="modified residue" description="4-aspartylphosphate" evidence="9">
    <location>
        <position position="57"/>
    </location>
</feature>
<feature type="domain" description="Response regulatory" evidence="12">
    <location>
        <begin position="6"/>
        <end position="122"/>
    </location>
</feature>
<evidence type="ECO:0000256" key="5">
    <source>
        <dbReference type="ARBA" id="ARBA00022679"/>
    </source>
</evidence>
<dbReference type="Gene3D" id="2.10.70.100">
    <property type="match status" value="1"/>
</dbReference>
<evidence type="ECO:0000256" key="3">
    <source>
        <dbReference type="ARBA" id="ARBA00012438"/>
    </source>
</evidence>
<dbReference type="PROSITE" id="PS50109">
    <property type="entry name" value="HIS_KIN"/>
    <property type="match status" value="1"/>
</dbReference>
<dbReference type="InterPro" id="IPR003594">
    <property type="entry name" value="HATPase_dom"/>
</dbReference>
<dbReference type="SUPFAM" id="SSF55785">
    <property type="entry name" value="PYP-like sensor domain (PAS domain)"/>
    <property type="match status" value="3"/>
</dbReference>
<dbReference type="Gene3D" id="1.10.287.130">
    <property type="match status" value="1"/>
</dbReference>
<dbReference type="EC" id="2.7.13.3" evidence="3"/>
<dbReference type="NCBIfam" id="TIGR00229">
    <property type="entry name" value="sensory_box"/>
    <property type="match status" value="2"/>
</dbReference>
<dbReference type="SMART" id="SM00065">
    <property type="entry name" value="GAF"/>
    <property type="match status" value="1"/>
</dbReference>